<dbReference type="OMA" id="GSIMRYL"/>
<dbReference type="EMBL" id="KI394223">
    <property type="protein sequence ID" value="ERN04472.1"/>
    <property type="molecule type" value="Genomic_DNA"/>
</dbReference>
<dbReference type="Proteomes" id="UP000017836">
    <property type="component" value="Unassembled WGS sequence"/>
</dbReference>
<dbReference type="PANTHER" id="PTHR31197:SF12">
    <property type="entry name" value="OS02G0770600 PROTEIN"/>
    <property type="match status" value="1"/>
</dbReference>
<keyword evidence="3" id="KW-1185">Reference proteome</keyword>
<organism evidence="2 3">
    <name type="scientific">Amborella trichopoda</name>
    <dbReference type="NCBI Taxonomy" id="13333"/>
    <lineage>
        <taxon>Eukaryota</taxon>
        <taxon>Viridiplantae</taxon>
        <taxon>Streptophyta</taxon>
        <taxon>Embryophyta</taxon>
        <taxon>Tracheophyta</taxon>
        <taxon>Spermatophyta</taxon>
        <taxon>Magnoliopsida</taxon>
        <taxon>Amborellales</taxon>
        <taxon>Amborellaceae</taxon>
        <taxon>Amborella</taxon>
    </lineage>
</organism>
<dbReference type="Pfam" id="PF07800">
    <property type="entry name" value="DUF1644"/>
    <property type="match status" value="1"/>
</dbReference>
<feature type="compositionally biased region" description="Polar residues" evidence="1">
    <location>
        <begin position="15"/>
        <end position="34"/>
    </location>
</feature>
<dbReference type="PANTHER" id="PTHR31197">
    <property type="entry name" value="OS01G0612600 PROTEIN"/>
    <property type="match status" value="1"/>
</dbReference>
<evidence type="ECO:0000313" key="3">
    <source>
        <dbReference type="Proteomes" id="UP000017836"/>
    </source>
</evidence>
<dbReference type="HOGENOM" id="CLU_043458_1_1_1"/>
<evidence type="ECO:0000313" key="2">
    <source>
        <dbReference type="EMBL" id="ERN04472.1"/>
    </source>
</evidence>
<feature type="region of interest" description="Disordered" evidence="1">
    <location>
        <begin position="1"/>
        <end position="36"/>
    </location>
</feature>
<dbReference type="GO" id="GO:0003700">
    <property type="term" value="F:DNA-binding transcription factor activity"/>
    <property type="evidence" value="ECO:0000318"/>
    <property type="project" value="GO_Central"/>
</dbReference>
<feature type="compositionally biased region" description="Basic residues" evidence="1">
    <location>
        <begin position="1"/>
        <end position="14"/>
    </location>
</feature>
<dbReference type="Gramene" id="ERN04472">
    <property type="protein sequence ID" value="ERN04472"/>
    <property type="gene ID" value="AMTR_s00081p00012890"/>
</dbReference>
<accession>W1P3L7</accession>
<name>W1P3L7_AMBTC</name>
<sequence>MARTRLHRMTRRTRSSPYTVMTRSQNKGQQTLKEPTSKKDWEDATCSVCMEYPHNAVLLLCSSHDKGCRPYMCGTGYKFSNCLNQFKKAYATTSKTPRCYPPTETNVGDCSSELTCPLCRGQVKGWTVVDGAREFLNTKRRGCVQGSCMYSGTYEELRRHMRTKHKGAGRQEVDPARRRDWARMEQERERDDVMSTIRSTMPGAIVLGDYVIEHDGEDEAAREILSWGRGFGGTQFDAEAEV</sequence>
<protein>
    <submittedName>
        <fullName evidence="2">Uncharacterized protein</fullName>
    </submittedName>
</protein>
<dbReference type="eggNOG" id="ENOG502QVW7">
    <property type="taxonomic scope" value="Eukaryota"/>
</dbReference>
<proteinExistence type="predicted"/>
<reference evidence="3" key="1">
    <citation type="journal article" date="2013" name="Science">
        <title>The Amborella genome and the evolution of flowering plants.</title>
        <authorList>
            <consortium name="Amborella Genome Project"/>
        </authorList>
    </citation>
    <scope>NUCLEOTIDE SEQUENCE [LARGE SCALE GENOMIC DNA]</scope>
</reference>
<gene>
    <name evidence="2" type="ORF">AMTR_s00081p00012890</name>
</gene>
<dbReference type="GO" id="GO:0005634">
    <property type="term" value="C:nucleus"/>
    <property type="evidence" value="ECO:0000318"/>
    <property type="project" value="GO_Central"/>
</dbReference>
<evidence type="ECO:0000256" key="1">
    <source>
        <dbReference type="SAM" id="MobiDB-lite"/>
    </source>
</evidence>
<dbReference type="InterPro" id="IPR012866">
    <property type="entry name" value="DUF1644"/>
</dbReference>
<dbReference type="AlphaFoldDB" id="W1P3L7"/>